<dbReference type="InterPro" id="IPR049053">
    <property type="entry name" value="AFCA-like_C"/>
</dbReference>
<dbReference type="GO" id="GO:0005975">
    <property type="term" value="P:carbohydrate metabolic process"/>
    <property type="evidence" value="ECO:0007669"/>
    <property type="project" value="InterPro"/>
</dbReference>
<protein>
    <recommendedName>
        <fullName evidence="5">Glycosyl hydrolase family 95 N-terminal domain-containing protein</fullName>
    </recommendedName>
</protein>
<dbReference type="Gene3D" id="1.50.10.10">
    <property type="match status" value="1"/>
</dbReference>
<sequence>MDTTRRTFLGATAAAPTALAAAQTQASPSAPLDSRALAGRHPFVRTQPTPTFFEGLLLGNGDIGVCLTVRPDALGLHIGKNDAWDIRVSDEHVPHIKTFQQVLELWKRAGDEAKRQGKPEMTFLESKIDFFREYSDLMQSSYRKPWPRPWPCGTIWLHWDSRLVRVVRQELDIATGAATLTFEHDDLRGTVRPFHLTCFVSRENGHISLSSDGPVPVLSVAYQANWDDQAKLPEPKLWAEGNRFSGYQLFPATAPTDAVPHPPASPKDTNFSLHGILAGNWSVQPEEPKRHRVLLTSSAAQPLRLDLTLFTPRDHVNAADHARDEAARLSTVPVATLRTDSARQWAAFWNHSAVGFQDKDLERTWYQNQYVLACCLKPGKIAPGLFGNWSSGRIGTAWHGDYHMNYNTQQVWWGVFSSNHVEQHEPYTRLVESLMPMAEWNARVQFGLPGAYFPHSAYPVPSAANPYPAPPWGYEICETPWTVQSLWWQYLYTLDEAYLRRVYPMLRAAADFLVAFVKKGDDGKYHIAPTVSPENWGATVDFRLNRDCIIDIALTAFLLDAVGEAAARLNTDRDQLARWKEVRQNLAPYPDVEGPYGRVWLDVLDAPAEYVYNVPVTLAPVFPGEQVGLDQRRDQLEIARRTARTVRLEGGNDLVWQPLARARLGMLDLDWFKREVRYCTTPLGVANDRLRQTGGRYRDETNYDYMMEMGVWTENLSLPAVLNECLLQSYSGVIRLFPNTQNLGPANFRDLRAAGAFLVSAAWNGSRVTALSIRSEKGAKVRLVNPWPKGKPQVVRQADGTVWPQKAEGEIVEFETKPGEVYVVRG</sequence>
<dbReference type="PANTHER" id="PTHR31084:SF0">
    <property type="entry name" value="ALPHA-L-FUCOSIDASE 2"/>
    <property type="match status" value="1"/>
</dbReference>
<keyword evidence="4" id="KW-1185">Reference proteome</keyword>
<dbReference type="PROSITE" id="PS51318">
    <property type="entry name" value="TAT"/>
    <property type="match status" value="1"/>
</dbReference>
<dbReference type="InterPro" id="IPR006311">
    <property type="entry name" value="TAT_signal"/>
</dbReference>
<dbReference type="PANTHER" id="PTHR31084">
    <property type="entry name" value="ALPHA-L-FUCOSIDASE 2"/>
    <property type="match status" value="1"/>
</dbReference>
<dbReference type="Proteomes" id="UP000593892">
    <property type="component" value="Chromosome"/>
</dbReference>
<gene>
    <name evidence="3" type="ORF">IRI77_36070</name>
</gene>
<dbReference type="GO" id="GO:0004560">
    <property type="term" value="F:alpha-L-fucosidase activity"/>
    <property type="evidence" value="ECO:0007669"/>
    <property type="project" value="TreeGrafter"/>
</dbReference>
<dbReference type="Pfam" id="PF22124">
    <property type="entry name" value="Glyco_hydro_95_cat"/>
    <property type="match status" value="1"/>
</dbReference>
<dbReference type="InterPro" id="IPR013780">
    <property type="entry name" value="Glyco_hydro_b"/>
</dbReference>
<name>A0A7S7NQT2_PALFE</name>
<evidence type="ECO:0008006" key="5">
    <source>
        <dbReference type="Google" id="ProtNLM"/>
    </source>
</evidence>
<dbReference type="InterPro" id="IPR012341">
    <property type="entry name" value="6hp_glycosidase-like_sf"/>
</dbReference>
<evidence type="ECO:0000259" key="2">
    <source>
        <dbReference type="Pfam" id="PF22124"/>
    </source>
</evidence>
<dbReference type="EMBL" id="CP063849">
    <property type="protein sequence ID" value="QOY88096.1"/>
    <property type="molecule type" value="Genomic_DNA"/>
</dbReference>
<evidence type="ECO:0000259" key="1">
    <source>
        <dbReference type="Pfam" id="PF21307"/>
    </source>
</evidence>
<dbReference type="RefSeq" id="WP_194449759.1">
    <property type="nucleotide sequence ID" value="NZ_CP063849.1"/>
</dbReference>
<dbReference type="Gene3D" id="2.70.98.50">
    <property type="entry name" value="putative glycoside hydrolase family protein from bacillus halodurans"/>
    <property type="match status" value="1"/>
</dbReference>
<organism evidence="3 4">
    <name type="scientific">Paludibaculum fermentans</name>
    <dbReference type="NCBI Taxonomy" id="1473598"/>
    <lineage>
        <taxon>Bacteria</taxon>
        <taxon>Pseudomonadati</taxon>
        <taxon>Acidobacteriota</taxon>
        <taxon>Terriglobia</taxon>
        <taxon>Bryobacterales</taxon>
        <taxon>Bryobacteraceae</taxon>
        <taxon>Paludibaculum</taxon>
    </lineage>
</organism>
<proteinExistence type="predicted"/>
<dbReference type="Gene3D" id="2.60.40.1180">
    <property type="entry name" value="Golgi alpha-mannosidase II"/>
    <property type="match status" value="1"/>
</dbReference>
<dbReference type="AlphaFoldDB" id="A0A7S7NQT2"/>
<accession>A0A7S7NQT2</accession>
<evidence type="ECO:0000313" key="3">
    <source>
        <dbReference type="EMBL" id="QOY88096.1"/>
    </source>
</evidence>
<evidence type="ECO:0000313" key="4">
    <source>
        <dbReference type="Proteomes" id="UP000593892"/>
    </source>
</evidence>
<dbReference type="InterPro" id="IPR008928">
    <property type="entry name" value="6-hairpin_glycosidase_sf"/>
</dbReference>
<dbReference type="Pfam" id="PF21307">
    <property type="entry name" value="Glyco_hydro_95_C"/>
    <property type="match status" value="1"/>
</dbReference>
<feature type="domain" description="Glycosyl hydrolase family 95 catalytic" evidence="2">
    <location>
        <begin position="349"/>
        <end position="664"/>
    </location>
</feature>
<dbReference type="InterPro" id="IPR054363">
    <property type="entry name" value="GH95_cat"/>
</dbReference>
<dbReference type="KEGG" id="pfer:IRI77_36070"/>
<reference evidence="3 4" key="1">
    <citation type="submission" date="2020-10" db="EMBL/GenBank/DDBJ databases">
        <title>Complete genome sequence of Paludibaculum fermentans P105T, a facultatively anaerobic acidobacterium capable of dissimilatory Fe(III) reduction.</title>
        <authorList>
            <person name="Dedysh S.N."/>
            <person name="Beletsky A.V."/>
            <person name="Kulichevskaya I.S."/>
            <person name="Mardanov A.V."/>
            <person name="Ravin N.V."/>
        </authorList>
    </citation>
    <scope>NUCLEOTIDE SEQUENCE [LARGE SCALE GENOMIC DNA]</scope>
    <source>
        <strain evidence="3 4">P105</strain>
    </source>
</reference>
<dbReference type="SUPFAM" id="SSF48208">
    <property type="entry name" value="Six-hairpin glycosidases"/>
    <property type="match status" value="1"/>
</dbReference>
<feature type="domain" description="Alpha fucosidase A-like C-terminal" evidence="1">
    <location>
        <begin position="728"/>
        <end position="824"/>
    </location>
</feature>